<evidence type="ECO:0000313" key="2">
    <source>
        <dbReference type="EMBL" id="CAB0035601.1"/>
    </source>
</evidence>
<proteinExistence type="predicted"/>
<protein>
    <submittedName>
        <fullName evidence="2">Uncharacterized protein</fullName>
    </submittedName>
</protein>
<dbReference type="AlphaFoldDB" id="A0A6H5IDV7"/>
<dbReference type="EMBL" id="CADCXV010000794">
    <property type="protein sequence ID" value="CAB0035601.1"/>
    <property type="molecule type" value="Genomic_DNA"/>
</dbReference>
<gene>
    <name evidence="2" type="ORF">TBRA_LOCUS7493</name>
</gene>
<name>A0A6H5IDV7_9HYME</name>
<evidence type="ECO:0000313" key="3">
    <source>
        <dbReference type="Proteomes" id="UP000479190"/>
    </source>
</evidence>
<sequence>MSRDQQCLHWPRPLRTTRNELAHWAFFYFWTLRTRSRYRPAADIWKSDHEYTLPQGRRNLHTAQSDSISCAPPSSSDNSYSVSSTPSEPGSYSTGSRCARRERDAN</sequence>
<feature type="compositionally biased region" description="Low complexity" evidence="1">
    <location>
        <begin position="65"/>
        <end position="87"/>
    </location>
</feature>
<keyword evidence="3" id="KW-1185">Reference proteome</keyword>
<accession>A0A6H5IDV7</accession>
<dbReference type="Proteomes" id="UP000479190">
    <property type="component" value="Unassembled WGS sequence"/>
</dbReference>
<evidence type="ECO:0000256" key="1">
    <source>
        <dbReference type="SAM" id="MobiDB-lite"/>
    </source>
</evidence>
<feature type="region of interest" description="Disordered" evidence="1">
    <location>
        <begin position="56"/>
        <end position="106"/>
    </location>
</feature>
<reference evidence="2 3" key="1">
    <citation type="submission" date="2020-02" db="EMBL/GenBank/DDBJ databases">
        <authorList>
            <person name="Ferguson B K."/>
        </authorList>
    </citation>
    <scope>NUCLEOTIDE SEQUENCE [LARGE SCALE GENOMIC DNA]</scope>
</reference>
<organism evidence="2 3">
    <name type="scientific">Trichogramma brassicae</name>
    <dbReference type="NCBI Taxonomy" id="86971"/>
    <lineage>
        <taxon>Eukaryota</taxon>
        <taxon>Metazoa</taxon>
        <taxon>Ecdysozoa</taxon>
        <taxon>Arthropoda</taxon>
        <taxon>Hexapoda</taxon>
        <taxon>Insecta</taxon>
        <taxon>Pterygota</taxon>
        <taxon>Neoptera</taxon>
        <taxon>Endopterygota</taxon>
        <taxon>Hymenoptera</taxon>
        <taxon>Apocrita</taxon>
        <taxon>Proctotrupomorpha</taxon>
        <taxon>Chalcidoidea</taxon>
        <taxon>Trichogrammatidae</taxon>
        <taxon>Trichogramma</taxon>
    </lineage>
</organism>